<dbReference type="RefSeq" id="WP_242332561.1">
    <property type="nucleotide sequence ID" value="NZ_CP071872.1"/>
</dbReference>
<keyword evidence="5" id="KW-1185">Reference proteome</keyword>
<evidence type="ECO:0000259" key="3">
    <source>
        <dbReference type="Pfam" id="PF03551"/>
    </source>
</evidence>
<dbReference type="InterPro" id="IPR052509">
    <property type="entry name" value="Metal_resp_DNA-bind_regulator"/>
</dbReference>
<sequence>MAKRRKVSNMLALPVLAFLVERPMHPYELVSLLKLRRKDRSIKINYSSLYTVVANLEKHGFIEALATHREGRRPERTVYRITESGREELRDWLRELISTPEKEHPKFEGALSLLVVLPPSEVIVLLRERLRVLESQAAAQSSELEREVRKVPRLFQIESEYALAFTRLEREWTRSLLEELEAGTLPGMDPWRALHETGGMPEEWKALNPEPQGDEGANG</sequence>
<feature type="coiled-coil region" evidence="1">
    <location>
        <begin position="123"/>
        <end position="150"/>
    </location>
</feature>
<feature type="domain" description="Transcription regulator PadR N-terminal" evidence="3">
    <location>
        <begin position="15"/>
        <end position="90"/>
    </location>
</feature>
<protein>
    <submittedName>
        <fullName evidence="4">PadR family transcriptional regulator</fullName>
    </submittedName>
</protein>
<dbReference type="InterPro" id="IPR036388">
    <property type="entry name" value="WH-like_DNA-bd_sf"/>
</dbReference>
<feature type="region of interest" description="Disordered" evidence="2">
    <location>
        <begin position="198"/>
        <end position="219"/>
    </location>
</feature>
<accession>A0ABY3WLX9</accession>
<dbReference type="Pfam" id="PF03551">
    <property type="entry name" value="PadR"/>
    <property type="match status" value="1"/>
</dbReference>
<proteinExistence type="predicted"/>
<dbReference type="EMBL" id="CP071872">
    <property type="protein sequence ID" value="UNM13648.1"/>
    <property type="molecule type" value="Genomic_DNA"/>
</dbReference>
<reference evidence="4 5" key="1">
    <citation type="submission" date="2021-03" db="EMBL/GenBank/DDBJ databases">
        <title>Complete genome of Streptomyces formicae strain 1H-GS9 (DSM 100524).</title>
        <authorList>
            <person name="Atanasov K.E."/>
            <person name="Altabella T."/>
            <person name="Ferrer A."/>
        </authorList>
    </citation>
    <scope>NUCLEOTIDE SEQUENCE [LARGE SCALE GENOMIC DNA]</scope>
    <source>
        <strain evidence="4 5">1H-GS9</strain>
    </source>
</reference>
<evidence type="ECO:0000256" key="2">
    <source>
        <dbReference type="SAM" id="MobiDB-lite"/>
    </source>
</evidence>
<dbReference type="PANTHER" id="PTHR33169:SF27">
    <property type="entry name" value="TRANSCRIPTIONAL REGULATOR PADR FAMILY PROTEIN"/>
    <property type="match status" value="1"/>
</dbReference>
<gene>
    <name evidence="4" type="ORF">J4032_21200</name>
</gene>
<organism evidence="4 5">
    <name type="scientific">Streptomyces formicae</name>
    <dbReference type="NCBI Taxonomy" id="1616117"/>
    <lineage>
        <taxon>Bacteria</taxon>
        <taxon>Bacillati</taxon>
        <taxon>Actinomycetota</taxon>
        <taxon>Actinomycetes</taxon>
        <taxon>Kitasatosporales</taxon>
        <taxon>Streptomycetaceae</taxon>
        <taxon>Streptomyces</taxon>
    </lineage>
</organism>
<keyword evidence="1" id="KW-0175">Coiled coil</keyword>
<name>A0ABY3WLX9_9ACTN</name>
<dbReference type="PANTHER" id="PTHR33169">
    <property type="entry name" value="PADR-FAMILY TRANSCRIPTIONAL REGULATOR"/>
    <property type="match status" value="1"/>
</dbReference>
<dbReference type="InterPro" id="IPR005149">
    <property type="entry name" value="Tscrpt_reg_PadR_N"/>
</dbReference>
<dbReference type="Proteomes" id="UP000828924">
    <property type="component" value="Chromosome"/>
</dbReference>
<dbReference type="InterPro" id="IPR036390">
    <property type="entry name" value="WH_DNA-bd_sf"/>
</dbReference>
<dbReference type="Gene3D" id="1.10.10.10">
    <property type="entry name" value="Winged helix-like DNA-binding domain superfamily/Winged helix DNA-binding domain"/>
    <property type="match status" value="1"/>
</dbReference>
<evidence type="ECO:0000313" key="4">
    <source>
        <dbReference type="EMBL" id="UNM13648.1"/>
    </source>
</evidence>
<evidence type="ECO:0000256" key="1">
    <source>
        <dbReference type="SAM" id="Coils"/>
    </source>
</evidence>
<evidence type="ECO:0000313" key="5">
    <source>
        <dbReference type="Proteomes" id="UP000828924"/>
    </source>
</evidence>
<dbReference type="SUPFAM" id="SSF46785">
    <property type="entry name" value="Winged helix' DNA-binding domain"/>
    <property type="match status" value="1"/>
</dbReference>